<organism evidence="7">
    <name type="scientific">Sphingomonas psychrotolerans</name>
    <dbReference type="NCBI Taxonomy" id="1327635"/>
    <lineage>
        <taxon>Bacteria</taxon>
        <taxon>Pseudomonadati</taxon>
        <taxon>Pseudomonadota</taxon>
        <taxon>Alphaproteobacteria</taxon>
        <taxon>Sphingomonadales</taxon>
        <taxon>Sphingomonadaceae</taxon>
        <taxon>Sphingomonas</taxon>
    </lineage>
</organism>
<dbReference type="PIRSF" id="PIRSF018267">
    <property type="entry name" value="VSR_endonuc"/>
    <property type="match status" value="1"/>
</dbReference>
<evidence type="ECO:0000313" key="7">
    <source>
        <dbReference type="EMBL" id="MDT8757136.1"/>
    </source>
</evidence>
<evidence type="ECO:0000256" key="4">
    <source>
        <dbReference type="ARBA" id="ARBA00022801"/>
    </source>
</evidence>
<reference evidence="7" key="1">
    <citation type="submission" date="2022-04" db="EMBL/GenBank/DDBJ databases">
        <title>Tomato heritable bacteria conferring resistance against bacterial wilt.</title>
        <authorList>
            <person name="Yin J."/>
        </authorList>
    </citation>
    <scope>NUCLEOTIDE SEQUENCE</scope>
    <source>
        <strain evidence="7">Cra20</strain>
    </source>
</reference>
<comment type="similarity">
    <text evidence="6">Belongs to the vsr family.</text>
</comment>
<comment type="function">
    <text evidence="6">May nick specific sequences that contain T:G mispairs resulting from m5C-deamination.</text>
</comment>
<dbReference type="CDD" id="cd00221">
    <property type="entry name" value="Vsr"/>
    <property type="match status" value="1"/>
</dbReference>
<dbReference type="Gene3D" id="3.40.960.10">
    <property type="entry name" value="VSR Endonuclease"/>
    <property type="match status" value="1"/>
</dbReference>
<dbReference type="EC" id="3.1.-.-" evidence="6"/>
<dbReference type="InterPro" id="IPR011335">
    <property type="entry name" value="Restrct_endonuc-II-like"/>
</dbReference>
<comment type="caution">
    <text evidence="7">The sequence shown here is derived from an EMBL/GenBank/DDBJ whole genome shotgun (WGS) entry which is preliminary data.</text>
</comment>
<keyword evidence="1 6" id="KW-0540">Nuclease</keyword>
<proteinExistence type="inferred from homology"/>
<dbReference type="SUPFAM" id="SSF52980">
    <property type="entry name" value="Restriction endonuclease-like"/>
    <property type="match status" value="1"/>
</dbReference>
<keyword evidence="2 6" id="KW-0255">Endonuclease</keyword>
<evidence type="ECO:0000256" key="5">
    <source>
        <dbReference type="ARBA" id="ARBA00023204"/>
    </source>
</evidence>
<sequence length="137" mass="15960">MAGIKGKNTNPELLLRKGLHARGFRFRLHDRALPGTPDIILPRYRAVIFAHGCFWHGHDCHLFKWPKTREEFWRAKIARNQELDAKAEATLAKTDWRYAVIWECALKGRTRLSIEDILASCADWIRSEVPRLEIRGN</sequence>
<dbReference type="NCBIfam" id="TIGR00632">
    <property type="entry name" value="vsr"/>
    <property type="match status" value="1"/>
</dbReference>
<name>A0ABU3MYU7_9SPHN</name>
<keyword evidence="5 6" id="KW-0234">DNA repair</keyword>
<protein>
    <recommendedName>
        <fullName evidence="6">Very short patch repair endonuclease</fullName>
        <ecNumber evidence="6">3.1.-.-</ecNumber>
    </recommendedName>
</protein>
<keyword evidence="3 6" id="KW-0227">DNA damage</keyword>
<dbReference type="EMBL" id="JALMLT010000001">
    <property type="protein sequence ID" value="MDT8757136.1"/>
    <property type="molecule type" value="Genomic_DNA"/>
</dbReference>
<dbReference type="GO" id="GO:0004519">
    <property type="term" value="F:endonuclease activity"/>
    <property type="evidence" value="ECO:0007669"/>
    <property type="project" value="UniProtKB-KW"/>
</dbReference>
<evidence type="ECO:0000256" key="2">
    <source>
        <dbReference type="ARBA" id="ARBA00022759"/>
    </source>
</evidence>
<dbReference type="Pfam" id="PF03852">
    <property type="entry name" value="Vsr"/>
    <property type="match status" value="1"/>
</dbReference>
<evidence type="ECO:0000256" key="6">
    <source>
        <dbReference type="PIRNR" id="PIRNR018267"/>
    </source>
</evidence>
<accession>A0ABU3MYU7</accession>
<keyword evidence="4 6" id="KW-0378">Hydrolase</keyword>
<dbReference type="InterPro" id="IPR004603">
    <property type="entry name" value="DNA_mismatch_endonuc_vsr"/>
</dbReference>
<gene>
    <name evidence="7" type="ORF">MZO42_00355</name>
</gene>
<evidence type="ECO:0000256" key="1">
    <source>
        <dbReference type="ARBA" id="ARBA00022722"/>
    </source>
</evidence>
<evidence type="ECO:0000256" key="3">
    <source>
        <dbReference type="ARBA" id="ARBA00022763"/>
    </source>
</evidence>